<proteinExistence type="predicted"/>
<sequence length="74" mass="8774">MMRQPPCYGCSDRALGCHSDCPRWVEWKEQEHRVQEAVRKAKGTEQAFQEISCKRSRKILKQAVHNRTRGRRAY</sequence>
<accession>A0A6N8HZG0</accession>
<gene>
    <name evidence="1" type="ORF">CAFE_17600</name>
</gene>
<evidence type="ECO:0000313" key="2">
    <source>
        <dbReference type="Proteomes" id="UP000469440"/>
    </source>
</evidence>
<protein>
    <submittedName>
        <fullName evidence="1">Uncharacterized protein</fullName>
    </submittedName>
</protein>
<keyword evidence="2" id="KW-1185">Reference proteome</keyword>
<dbReference type="AlphaFoldDB" id="A0A6N8HZG0"/>
<comment type="caution">
    <text evidence="1">The sequence shown here is derived from an EMBL/GenBank/DDBJ whole genome shotgun (WGS) entry which is preliminary data.</text>
</comment>
<evidence type="ECO:0000313" key="1">
    <source>
        <dbReference type="EMBL" id="MVB11058.1"/>
    </source>
</evidence>
<dbReference type="EMBL" id="VWXL01000052">
    <property type="protein sequence ID" value="MVB11058.1"/>
    <property type="molecule type" value="Genomic_DNA"/>
</dbReference>
<organism evidence="1 2">
    <name type="scientific">Caproicibacter fermentans</name>
    <dbReference type="NCBI Taxonomy" id="2576756"/>
    <lineage>
        <taxon>Bacteria</taxon>
        <taxon>Bacillati</taxon>
        <taxon>Bacillota</taxon>
        <taxon>Clostridia</taxon>
        <taxon>Eubacteriales</taxon>
        <taxon>Acutalibacteraceae</taxon>
        <taxon>Caproicibacter</taxon>
    </lineage>
</organism>
<reference evidence="1 2" key="1">
    <citation type="submission" date="2019-09" db="EMBL/GenBank/DDBJ databases">
        <title>Genome sequence of Clostridium sp. EA1.</title>
        <authorList>
            <person name="Poehlein A."/>
            <person name="Bengelsdorf F.R."/>
            <person name="Daniel R."/>
        </authorList>
    </citation>
    <scope>NUCLEOTIDE SEQUENCE [LARGE SCALE GENOMIC DNA]</scope>
    <source>
        <strain evidence="1 2">EA1</strain>
    </source>
</reference>
<name>A0A6N8HZG0_9FIRM</name>
<dbReference type="Proteomes" id="UP000469440">
    <property type="component" value="Unassembled WGS sequence"/>
</dbReference>